<keyword evidence="3" id="KW-1185">Reference proteome</keyword>
<dbReference type="OMA" id="RESMAGC"/>
<dbReference type="HOGENOM" id="CLU_159600_0_0_1"/>
<dbReference type="eggNOG" id="KOG0017">
    <property type="taxonomic scope" value="Eukaryota"/>
</dbReference>
<dbReference type="Pfam" id="PF05056">
    <property type="entry name" value="DUF674"/>
    <property type="match status" value="1"/>
</dbReference>
<protein>
    <submittedName>
        <fullName evidence="2">Uncharacterized protein</fullName>
    </submittedName>
</protein>
<dbReference type="EnsemblPlants" id="OPUNC01G03170.1">
    <property type="protein sequence ID" value="OPUNC01G03170.1"/>
    <property type="gene ID" value="OPUNC01G03170"/>
</dbReference>
<reference evidence="2" key="2">
    <citation type="submission" date="2018-05" db="EMBL/GenBank/DDBJ databases">
        <title>OpunRS2 (Oryza punctata Reference Sequence Version 2).</title>
        <authorList>
            <person name="Zhang J."/>
            <person name="Kudrna D."/>
            <person name="Lee S."/>
            <person name="Talag J."/>
            <person name="Welchert J."/>
            <person name="Wing R.A."/>
        </authorList>
    </citation>
    <scope>NUCLEOTIDE SEQUENCE [LARGE SCALE GENOMIC DNA]</scope>
</reference>
<name>A0A0E0JE69_ORYPU</name>
<evidence type="ECO:0000256" key="1">
    <source>
        <dbReference type="SAM" id="MobiDB-lite"/>
    </source>
</evidence>
<dbReference type="PANTHER" id="PTHR33103">
    <property type="entry name" value="OS01G0153900 PROTEIN"/>
    <property type="match status" value="1"/>
</dbReference>
<dbReference type="AlphaFoldDB" id="A0A0E0JE69"/>
<accession>A0A0E0JE69</accession>
<evidence type="ECO:0000313" key="2">
    <source>
        <dbReference type="EnsemblPlants" id="OPUNC01G03170.1"/>
    </source>
</evidence>
<evidence type="ECO:0000313" key="3">
    <source>
        <dbReference type="Proteomes" id="UP000026962"/>
    </source>
</evidence>
<dbReference type="Gramene" id="OPUNC01G03170.1">
    <property type="protein sequence ID" value="OPUNC01G03170.1"/>
    <property type="gene ID" value="OPUNC01G03170"/>
</dbReference>
<feature type="region of interest" description="Disordered" evidence="1">
    <location>
        <begin position="98"/>
        <end position="130"/>
    </location>
</feature>
<sequence length="130" mass="13787">MAAAAGAAVATPAALSMKLLIDTRAQRVLFAEAGKDVIDFLFSLLALPVGTVIKLLGRESMAGCVGNLYTSVENLHYTYLQPDATKDALLHPVVLSARRRPPSTAPSSDCRRRRLGSRSSSLDAITTSTT</sequence>
<dbReference type="STRING" id="4537.A0A0E0JE69"/>
<organism evidence="2">
    <name type="scientific">Oryza punctata</name>
    <name type="common">Red rice</name>
    <dbReference type="NCBI Taxonomy" id="4537"/>
    <lineage>
        <taxon>Eukaryota</taxon>
        <taxon>Viridiplantae</taxon>
        <taxon>Streptophyta</taxon>
        <taxon>Embryophyta</taxon>
        <taxon>Tracheophyta</taxon>
        <taxon>Spermatophyta</taxon>
        <taxon>Magnoliopsida</taxon>
        <taxon>Liliopsida</taxon>
        <taxon>Poales</taxon>
        <taxon>Poaceae</taxon>
        <taxon>BOP clade</taxon>
        <taxon>Oryzoideae</taxon>
        <taxon>Oryzeae</taxon>
        <taxon>Oryzinae</taxon>
        <taxon>Oryza</taxon>
    </lineage>
</organism>
<reference evidence="2" key="1">
    <citation type="submission" date="2015-04" db="UniProtKB">
        <authorList>
            <consortium name="EnsemblPlants"/>
        </authorList>
    </citation>
    <scope>IDENTIFICATION</scope>
</reference>
<dbReference type="PANTHER" id="PTHR33103:SF19">
    <property type="entry name" value="OS09G0544700 PROTEIN"/>
    <property type="match status" value="1"/>
</dbReference>
<proteinExistence type="predicted"/>
<dbReference type="InterPro" id="IPR007750">
    <property type="entry name" value="DUF674"/>
</dbReference>
<dbReference type="Proteomes" id="UP000026962">
    <property type="component" value="Chromosome 1"/>
</dbReference>